<proteinExistence type="predicted"/>
<evidence type="ECO:0000256" key="1">
    <source>
        <dbReference type="SAM" id="MobiDB-lite"/>
    </source>
</evidence>
<sequence>MTLKHTARRRTAVHAGWPAGSPAGSPAAAAPPVRETTSAVPAAVPAAMERLLARADAELAEAAAAADPADRFLHAHLAALRSAAAVVELHGRPGPRSGARTVWEMLAKVEPALAAWSVYFASGARLRAAVDAGHGEAVNPSRAAELIACAEDFRDEVAMLVDPDAGFSRPLRWATTATTAAS</sequence>
<dbReference type="KEGG" id="xce:Xcel_1269"/>
<dbReference type="Pfam" id="PF18726">
    <property type="entry name" value="HEPN_SAV_6107"/>
    <property type="match status" value="1"/>
</dbReference>
<organism evidence="3 4">
    <name type="scientific">Xylanimonas cellulosilytica (strain DSM 15894 / JCM 12276 / CECT 5975 / KCTC 9989 / LMG 20990 / NBRC 107835 / XIL07)</name>
    <dbReference type="NCBI Taxonomy" id="446471"/>
    <lineage>
        <taxon>Bacteria</taxon>
        <taxon>Bacillati</taxon>
        <taxon>Actinomycetota</taxon>
        <taxon>Actinomycetes</taxon>
        <taxon>Micrococcales</taxon>
        <taxon>Promicromonosporaceae</taxon>
        <taxon>Xylanimonas</taxon>
    </lineage>
</organism>
<dbReference type="STRING" id="446471.Xcel_1269"/>
<keyword evidence="4" id="KW-1185">Reference proteome</keyword>
<evidence type="ECO:0000259" key="2">
    <source>
        <dbReference type="Pfam" id="PF18726"/>
    </source>
</evidence>
<feature type="domain" description="SAV-6107-like HEPN" evidence="2">
    <location>
        <begin position="62"/>
        <end position="157"/>
    </location>
</feature>
<evidence type="ECO:0000313" key="3">
    <source>
        <dbReference type="EMBL" id="ACZ30300.1"/>
    </source>
</evidence>
<gene>
    <name evidence="3" type="ordered locus">Xcel_1269</name>
</gene>
<dbReference type="AlphaFoldDB" id="D1C0B1"/>
<dbReference type="EMBL" id="CP001821">
    <property type="protein sequence ID" value="ACZ30300.1"/>
    <property type="molecule type" value="Genomic_DNA"/>
</dbReference>
<dbReference type="RefSeq" id="WP_012878042.1">
    <property type="nucleotide sequence ID" value="NC_013530.1"/>
</dbReference>
<dbReference type="HOGENOM" id="CLU_096112_2_1_11"/>
<name>D1C0B1_XYLCX</name>
<feature type="compositionally biased region" description="Low complexity" evidence="1">
    <location>
        <begin position="15"/>
        <end position="32"/>
    </location>
</feature>
<reference evidence="4" key="1">
    <citation type="submission" date="2009-11" db="EMBL/GenBank/DDBJ databases">
        <title>The complete chromosome of Xylanimonas cellulosilytica DSM 15894.</title>
        <authorList>
            <consortium name="US DOE Joint Genome Institute (JGI-PGF)"/>
            <person name="Lucas S."/>
            <person name="Copeland A."/>
            <person name="Lapidus A."/>
            <person name="Glavina del Rio T."/>
            <person name="Dalin E."/>
            <person name="Tice H."/>
            <person name="Bruce D."/>
            <person name="Goodwin L."/>
            <person name="Pitluck S."/>
            <person name="Kyrpides N."/>
            <person name="Mavromatis K."/>
            <person name="Ivanova N."/>
            <person name="Mikhailova N."/>
            <person name="Foster B."/>
            <person name="Clum A."/>
            <person name="Brettin T."/>
            <person name="Detter J.C."/>
            <person name="Han C."/>
            <person name="Larimer F."/>
            <person name="Land M."/>
            <person name="Hauser L."/>
            <person name="Markowitz V."/>
            <person name="Cheng J.F."/>
            <person name="Hugenholtz P."/>
            <person name="Woyke T."/>
            <person name="Wu D."/>
            <person name="Gehrich-Schroeter G."/>
            <person name="Schneider S."/>
            <person name="Pukall S.R."/>
            <person name="Klenk H.P."/>
            <person name="Eisen J.A."/>
        </authorList>
    </citation>
    <scope>NUCLEOTIDE SEQUENCE [LARGE SCALE GENOMIC DNA]</scope>
    <source>
        <strain evidence="4">DSM 15894 / CECT 5975 / LMG 20990 / XIL07</strain>
    </source>
</reference>
<dbReference type="Proteomes" id="UP000002255">
    <property type="component" value="Chromosome"/>
</dbReference>
<evidence type="ECO:0000313" key="4">
    <source>
        <dbReference type="Proteomes" id="UP000002255"/>
    </source>
</evidence>
<reference evidence="3 4" key="2">
    <citation type="journal article" date="2010" name="Stand. Genomic Sci.">
        <title>Complete genome sequence of Xylanimonas cellulosilytica type strain (XIL07).</title>
        <authorList>
            <person name="Foster B."/>
            <person name="Pukall R."/>
            <person name="Abt B."/>
            <person name="Nolan M."/>
            <person name="Glavina Del Rio T."/>
            <person name="Chen F."/>
            <person name="Lucas S."/>
            <person name="Tice H."/>
            <person name="Pitluck S."/>
            <person name="Cheng J.-F."/>
            <person name="Chertkov O."/>
            <person name="Brettin T."/>
            <person name="Han C."/>
            <person name="Detter J.C."/>
            <person name="Bruce D."/>
            <person name="Goodwin L."/>
            <person name="Ivanova N."/>
            <person name="Mavromatis K."/>
            <person name="Pati A."/>
            <person name="Mikhailova N."/>
            <person name="Chen A."/>
            <person name="Palaniappan K."/>
            <person name="Land M."/>
            <person name="Hauser L."/>
            <person name="Chang Y.-J."/>
            <person name="Jeffries C.D."/>
            <person name="Chain P."/>
            <person name="Rohde M."/>
            <person name="Goeker M."/>
            <person name="Bristow J."/>
            <person name="Eisen J.A."/>
            <person name="Markowitz V."/>
            <person name="Hugenholtz P."/>
            <person name="Kyrpides N.C."/>
            <person name="Klenk H.-P."/>
            <person name="Lapidus A."/>
        </authorList>
    </citation>
    <scope>NUCLEOTIDE SEQUENCE [LARGE SCALE GENOMIC DNA]</scope>
    <source>
        <strain evidence="4">DSM 15894 / CECT 5975 / LMG 20990 / XIL07</strain>
    </source>
</reference>
<dbReference type="InterPro" id="IPR040891">
    <property type="entry name" value="HEPN_SAV_6107"/>
</dbReference>
<protein>
    <submittedName>
        <fullName evidence="3">Colicin uptake-like protein</fullName>
    </submittedName>
</protein>
<feature type="region of interest" description="Disordered" evidence="1">
    <location>
        <begin position="1"/>
        <end position="36"/>
    </location>
</feature>
<accession>D1C0B1</accession>
<feature type="compositionally biased region" description="Basic residues" evidence="1">
    <location>
        <begin position="1"/>
        <end position="12"/>
    </location>
</feature>
<dbReference type="eggNOG" id="ENOG5032S47">
    <property type="taxonomic scope" value="Bacteria"/>
</dbReference>